<dbReference type="RefSeq" id="WP_180152927.1">
    <property type="nucleotide sequence ID" value="NZ_JACCEM010000001.1"/>
</dbReference>
<keyword evidence="4" id="KW-1185">Reference proteome</keyword>
<dbReference type="GO" id="GO:0016787">
    <property type="term" value="F:hydrolase activity"/>
    <property type="evidence" value="ECO:0007669"/>
    <property type="project" value="UniProtKB-KW"/>
</dbReference>
<comment type="caution">
    <text evidence="3">The sequence shown here is derived from an EMBL/GenBank/DDBJ whole genome shotgun (WGS) entry which is preliminary data.</text>
</comment>
<dbReference type="Proteomes" id="UP000559809">
    <property type="component" value="Unassembled WGS sequence"/>
</dbReference>
<evidence type="ECO:0000313" key="3">
    <source>
        <dbReference type="EMBL" id="NYT47843.1"/>
    </source>
</evidence>
<dbReference type="GO" id="GO:0016020">
    <property type="term" value="C:membrane"/>
    <property type="evidence" value="ECO:0007669"/>
    <property type="project" value="TreeGrafter"/>
</dbReference>
<keyword evidence="1 3" id="KW-0378">Hydrolase</keyword>
<dbReference type="Pfam" id="PF12146">
    <property type="entry name" value="Hydrolase_4"/>
    <property type="match status" value="1"/>
</dbReference>
<organism evidence="3 4">
    <name type="scientific">Parapusillimonas granuli</name>
    <dbReference type="NCBI Taxonomy" id="380911"/>
    <lineage>
        <taxon>Bacteria</taxon>
        <taxon>Pseudomonadati</taxon>
        <taxon>Pseudomonadota</taxon>
        <taxon>Betaproteobacteria</taxon>
        <taxon>Burkholderiales</taxon>
        <taxon>Alcaligenaceae</taxon>
        <taxon>Parapusillimonas</taxon>
    </lineage>
</organism>
<dbReference type="AlphaFoldDB" id="A0A853FTB2"/>
<accession>A0A853FTB2</accession>
<reference evidence="3 4" key="1">
    <citation type="submission" date="2020-07" db="EMBL/GenBank/DDBJ databases">
        <title>Taxonomic revisions and descriptions of new bacterial species based on genomic comparisons in the high-G+C-content subgroup of the family Alcaligenaceae.</title>
        <authorList>
            <person name="Szabo A."/>
            <person name="Felfoldi T."/>
        </authorList>
    </citation>
    <scope>NUCLEOTIDE SEQUENCE [LARGE SCALE GENOMIC DNA]</scope>
    <source>
        <strain evidence="3 4">LMG 24012</strain>
    </source>
</reference>
<dbReference type="PANTHER" id="PTHR43798">
    <property type="entry name" value="MONOACYLGLYCEROL LIPASE"/>
    <property type="match status" value="1"/>
</dbReference>
<dbReference type="PANTHER" id="PTHR43798:SF31">
    <property type="entry name" value="AB HYDROLASE SUPERFAMILY PROTEIN YCLE"/>
    <property type="match status" value="1"/>
</dbReference>
<feature type="domain" description="Serine aminopeptidase S33" evidence="2">
    <location>
        <begin position="23"/>
        <end position="228"/>
    </location>
</feature>
<protein>
    <submittedName>
        <fullName evidence="3">Alpha/beta hydrolase</fullName>
    </submittedName>
</protein>
<dbReference type="InterPro" id="IPR050266">
    <property type="entry name" value="AB_hydrolase_sf"/>
</dbReference>
<evidence type="ECO:0000256" key="1">
    <source>
        <dbReference type="ARBA" id="ARBA00022801"/>
    </source>
</evidence>
<dbReference type="InterPro" id="IPR022742">
    <property type="entry name" value="Hydrolase_4"/>
</dbReference>
<proteinExistence type="predicted"/>
<name>A0A853FTB2_9BURK</name>
<dbReference type="InterPro" id="IPR000073">
    <property type="entry name" value="AB_hydrolase_1"/>
</dbReference>
<evidence type="ECO:0000259" key="2">
    <source>
        <dbReference type="Pfam" id="PF12146"/>
    </source>
</evidence>
<evidence type="ECO:0000313" key="4">
    <source>
        <dbReference type="Proteomes" id="UP000559809"/>
    </source>
</evidence>
<dbReference type="InterPro" id="IPR029058">
    <property type="entry name" value="AB_hydrolase_fold"/>
</dbReference>
<dbReference type="EMBL" id="JACCEM010000001">
    <property type="protein sequence ID" value="NYT47843.1"/>
    <property type="molecule type" value="Genomic_DNA"/>
</dbReference>
<dbReference type="PRINTS" id="PR00111">
    <property type="entry name" value="ABHYDROLASE"/>
</dbReference>
<dbReference type="Gene3D" id="3.40.50.1820">
    <property type="entry name" value="alpha/beta hydrolase"/>
    <property type="match status" value="1"/>
</dbReference>
<gene>
    <name evidence="3" type="ORF">H0A72_00825</name>
</gene>
<sequence length="289" mass="30980">MNEKTWIEANGIALRYAYRRGTDATYVLLHEMGGSIESWEEAAARLPPDAGVLLYDQRGFGLSEKVRSPMTMEQHVADLLALLDALGITQPVVLSGVAVGAGIAMAFAARHPERVGGLLALAPACGVAPERRAAAMEMAQRIAGNGLRSEGARLFETAYPEALRTDPARYESYRSAWLSADPHSLAAIYRMLATQDLDADVAALPKATLLVGGTYDALRPEAEIRRLAGLCAHAACIFAPTGHFMQVNSPRFVAHALAAVARDAGRSVRAIQEFLDAPGNRHGRNGPLR</sequence>
<dbReference type="SUPFAM" id="SSF53474">
    <property type="entry name" value="alpha/beta-Hydrolases"/>
    <property type="match status" value="1"/>
</dbReference>